<organism evidence="3">
    <name type="scientific">Arabidopsis lyrata subsp. lyrata</name>
    <name type="common">Lyre-leaved rock-cress</name>
    <dbReference type="NCBI Taxonomy" id="81972"/>
    <lineage>
        <taxon>Eukaryota</taxon>
        <taxon>Viridiplantae</taxon>
        <taxon>Streptophyta</taxon>
        <taxon>Embryophyta</taxon>
        <taxon>Tracheophyta</taxon>
        <taxon>Spermatophyta</taxon>
        <taxon>Magnoliopsida</taxon>
        <taxon>eudicotyledons</taxon>
        <taxon>Gunneridae</taxon>
        <taxon>Pentapetalae</taxon>
        <taxon>rosids</taxon>
        <taxon>malvids</taxon>
        <taxon>Brassicales</taxon>
        <taxon>Brassicaceae</taxon>
        <taxon>Camelineae</taxon>
        <taxon>Arabidopsis</taxon>
    </lineage>
</organism>
<feature type="compositionally biased region" description="Basic residues" evidence="1">
    <location>
        <begin position="1"/>
        <end position="12"/>
    </location>
</feature>
<evidence type="ECO:0000313" key="2">
    <source>
        <dbReference type="EMBL" id="EFH60204.1"/>
    </source>
</evidence>
<feature type="compositionally biased region" description="Acidic residues" evidence="1">
    <location>
        <begin position="264"/>
        <end position="280"/>
    </location>
</feature>
<feature type="compositionally biased region" description="Polar residues" evidence="1">
    <location>
        <begin position="17"/>
        <end position="40"/>
    </location>
</feature>
<feature type="region of interest" description="Disordered" evidence="1">
    <location>
        <begin position="1"/>
        <end position="52"/>
    </location>
</feature>
<keyword evidence="3" id="KW-1185">Reference proteome</keyword>
<dbReference type="Proteomes" id="UP000008694">
    <property type="component" value="Unassembled WGS sequence"/>
</dbReference>
<proteinExistence type="predicted"/>
<reference evidence="3" key="1">
    <citation type="journal article" date="2011" name="Nat. Genet.">
        <title>The Arabidopsis lyrata genome sequence and the basis of rapid genome size change.</title>
        <authorList>
            <person name="Hu T.T."/>
            <person name="Pattyn P."/>
            <person name="Bakker E.G."/>
            <person name="Cao J."/>
            <person name="Cheng J.-F."/>
            <person name="Clark R.M."/>
            <person name="Fahlgren N."/>
            <person name="Fawcett J.A."/>
            <person name="Grimwood J."/>
            <person name="Gundlach H."/>
            <person name="Haberer G."/>
            <person name="Hollister J.D."/>
            <person name="Ossowski S."/>
            <person name="Ottilar R.P."/>
            <person name="Salamov A.A."/>
            <person name="Schneeberger K."/>
            <person name="Spannagl M."/>
            <person name="Wang X."/>
            <person name="Yang L."/>
            <person name="Nasrallah M.E."/>
            <person name="Bergelson J."/>
            <person name="Carrington J.C."/>
            <person name="Gaut B.S."/>
            <person name="Schmutz J."/>
            <person name="Mayer K.F.X."/>
            <person name="Van de Peer Y."/>
            <person name="Grigoriev I.V."/>
            <person name="Nordborg M."/>
            <person name="Weigel D."/>
            <person name="Guo Y.-L."/>
        </authorList>
    </citation>
    <scope>NUCLEOTIDE SEQUENCE [LARGE SCALE GENOMIC DNA]</scope>
    <source>
        <strain evidence="3">cv. MN47</strain>
    </source>
</reference>
<sequence>MGKTSKPKKKPPGKNPQSVLISPASSTSKSDVNSNRQSLPRSPIAPISPEIASVPSNVKSSAVIATESTVLVNLEGKMKYLPEASSFSPPGSPQSQIQVQNASAVPVTCSAIIEIPAAGAPDLGQKISVNVAPNQSDSDPLNTSIDGESAQSKSAVEALNPVATQITTPAPKIDPWLGKAKVTAQVEVENQVHVVAPLQTQRVTAVQQSPTKNKAYVAKAIPEAETVVPIASHSVPLVGESSKATGKRVLVEDSDTDKGKVSEAELDSSDTSSSEEGEISEDVHLF</sequence>
<accession>D7L5B8</accession>
<evidence type="ECO:0000313" key="3">
    <source>
        <dbReference type="Proteomes" id="UP000008694"/>
    </source>
</evidence>
<dbReference type="AlphaFoldDB" id="D7L5B8"/>
<feature type="region of interest" description="Disordered" evidence="1">
    <location>
        <begin position="234"/>
        <end position="286"/>
    </location>
</feature>
<evidence type="ECO:0000256" key="1">
    <source>
        <dbReference type="SAM" id="MobiDB-lite"/>
    </source>
</evidence>
<dbReference type="Gramene" id="Al_scaffold_0003_3489">
    <property type="protein sequence ID" value="Al_scaffold_0003_3489"/>
    <property type="gene ID" value="Al_scaffold_0003_3489"/>
</dbReference>
<gene>
    <name evidence="2" type="ORF">ARALYDRAFT_674292</name>
</gene>
<protein>
    <submittedName>
        <fullName evidence="2">Predicted protein</fullName>
    </submittedName>
</protein>
<name>D7L5B8_ARALL</name>
<dbReference type="EMBL" id="GL348715">
    <property type="protein sequence ID" value="EFH60204.1"/>
    <property type="molecule type" value="Genomic_DNA"/>
</dbReference>
<dbReference type="HOGENOM" id="CLU_974339_0_0_1"/>